<dbReference type="Proteomes" id="UP000245391">
    <property type="component" value="Unassembled WGS sequence"/>
</dbReference>
<keyword evidence="1" id="KW-0732">Signal</keyword>
<dbReference type="EMBL" id="QGNY01000002">
    <property type="protein sequence ID" value="PWS32507.1"/>
    <property type="molecule type" value="Genomic_DNA"/>
</dbReference>
<evidence type="ECO:0000256" key="1">
    <source>
        <dbReference type="SAM" id="SignalP"/>
    </source>
</evidence>
<proteinExistence type="predicted"/>
<dbReference type="OrthoDB" id="9809364at2"/>
<dbReference type="Pfam" id="PF07676">
    <property type="entry name" value="PD40"/>
    <property type="match status" value="1"/>
</dbReference>
<organism evidence="2 3">
    <name type="scientific">Pedobacter paludis</name>
    <dbReference type="NCBI Taxonomy" id="2203212"/>
    <lineage>
        <taxon>Bacteria</taxon>
        <taxon>Pseudomonadati</taxon>
        <taxon>Bacteroidota</taxon>
        <taxon>Sphingobacteriia</taxon>
        <taxon>Sphingobacteriales</taxon>
        <taxon>Sphingobacteriaceae</taxon>
        <taxon>Pedobacter</taxon>
    </lineage>
</organism>
<comment type="caution">
    <text evidence="2">The sequence shown here is derived from an EMBL/GenBank/DDBJ whole genome shotgun (WGS) entry which is preliminary data.</text>
</comment>
<protein>
    <recommendedName>
        <fullName evidence="4">F5/8 type C domain-containing protein</fullName>
    </recommendedName>
</protein>
<evidence type="ECO:0000313" key="3">
    <source>
        <dbReference type="Proteomes" id="UP000245391"/>
    </source>
</evidence>
<keyword evidence="3" id="KW-1185">Reference proteome</keyword>
<evidence type="ECO:0000313" key="2">
    <source>
        <dbReference type="EMBL" id="PWS32507.1"/>
    </source>
</evidence>
<gene>
    <name evidence="2" type="ORF">DF947_05340</name>
</gene>
<evidence type="ECO:0008006" key="4">
    <source>
        <dbReference type="Google" id="ProtNLM"/>
    </source>
</evidence>
<reference evidence="3" key="1">
    <citation type="submission" date="2018-05" db="EMBL/GenBank/DDBJ databases">
        <title>Pedobacter paludis sp. nov., isolated from wetland soil.</title>
        <authorList>
            <person name="Zhang Y."/>
        </authorList>
    </citation>
    <scope>NUCLEOTIDE SEQUENCE [LARGE SCALE GENOMIC DNA]</scope>
    <source>
        <strain evidence="3">R-8</strain>
    </source>
</reference>
<dbReference type="InterPro" id="IPR011659">
    <property type="entry name" value="WD40"/>
</dbReference>
<feature type="chain" id="PRO_5016467333" description="F5/8 type C domain-containing protein" evidence="1">
    <location>
        <begin position="18"/>
        <end position="480"/>
    </location>
</feature>
<name>A0A317F396_9SPHI</name>
<feature type="signal peptide" evidence="1">
    <location>
        <begin position="1"/>
        <end position="17"/>
    </location>
</feature>
<accession>A0A317F396</accession>
<dbReference type="RefSeq" id="WP_109928680.1">
    <property type="nucleotide sequence ID" value="NZ_QGNY01000002.1"/>
</dbReference>
<sequence>MKKIYFLFLLFPIVASAQQIQWAGKVLKYTSDLGGKQNSVKRILGRPDAFPQGGPSANAWVSKDALGTAYVEVEFEQAQTVKQIAIFENLNAGCVSRIQVGDGTGKYHTVSRKKINYREMSYGSKQKSNADRRFYFNKKRRKIETAPDVAFNADAEYFMLENPESNVKALRVEFNFALQPGQKQVDAIGISDEETPIQATPNLIDGADKLSNPETFIFSESADHELSAPFVIERDFYYTISTATKVSEVHAVNLDNPKASINISSKIKNDKKLNYILGYSPANKSILMGSEKKYRIGDESLGFDFFNLINGTYSYQKPLKIIAYNNYGEYADAFMTQDAQHIIFSIESDLTQGGFDLYFTQPKDDVNYSYLQNMGKSLNSAADETTPFILSDNKTIIFASNGFSGYGDFDLFVSTRLDDSWKNWSEPKNLGPKVNGQSFDTHPFYDEKLEMLYFVSLRDGVSTIQKIKLPIKLLTGTMPK</sequence>
<dbReference type="AlphaFoldDB" id="A0A317F396"/>